<evidence type="ECO:0000313" key="3">
    <source>
        <dbReference type="EMBL" id="EDN56864.1"/>
    </source>
</evidence>
<feature type="transmembrane region" description="Helical" evidence="2">
    <location>
        <begin position="353"/>
        <end position="374"/>
    </location>
</feature>
<keyword evidence="1" id="KW-0175">Coiled coil</keyword>
<dbReference type="InterPro" id="IPR050445">
    <property type="entry name" value="Bact_polysacc_biosynth/exp"/>
</dbReference>
<feature type="coiled-coil region" evidence="1">
    <location>
        <begin position="187"/>
        <end position="279"/>
    </location>
</feature>
<keyword evidence="4" id="KW-1185">Reference proteome</keyword>
<dbReference type="RefSeq" id="WP_006742498.1">
    <property type="nucleotide sequence ID" value="NC_013456.1"/>
</dbReference>
<protein>
    <submittedName>
        <fullName evidence="3">Capsule polysaccharide export protein</fullName>
    </submittedName>
</protein>
<dbReference type="PANTHER" id="PTHR32309">
    <property type="entry name" value="TYROSINE-PROTEIN KINASE"/>
    <property type="match status" value="1"/>
</dbReference>
<name>A0ABM9WU21_VIBAE</name>
<organism evidence="3 4">
    <name type="scientific">Vibrio antiquarius (strain Ex25)</name>
    <dbReference type="NCBI Taxonomy" id="150340"/>
    <lineage>
        <taxon>Bacteria</taxon>
        <taxon>Pseudomonadati</taxon>
        <taxon>Pseudomonadota</taxon>
        <taxon>Gammaproteobacteria</taxon>
        <taxon>Vibrionales</taxon>
        <taxon>Vibrionaceae</taxon>
        <taxon>Vibrio</taxon>
        <taxon>Vibrio diabolicus subgroup</taxon>
    </lineage>
</organism>
<dbReference type="Proteomes" id="UP000242664">
    <property type="component" value="Unassembled WGS sequence"/>
</dbReference>
<keyword evidence="2" id="KW-1133">Transmembrane helix</keyword>
<accession>A0ABM9WU21</accession>
<dbReference type="GeneID" id="45025953"/>
<keyword evidence="2" id="KW-0472">Membrane</keyword>
<feature type="transmembrane region" description="Helical" evidence="2">
    <location>
        <begin position="25"/>
        <end position="43"/>
    </location>
</feature>
<reference evidence="4" key="1">
    <citation type="submission" date="2006-10" db="EMBL/GenBank/DDBJ databases">
        <authorList>
            <person name="Heidelberg J."/>
            <person name="Sebastian Y."/>
        </authorList>
    </citation>
    <scope>NUCLEOTIDE SEQUENCE [LARGE SCALE GENOMIC DNA]</scope>
    <source>
        <strain evidence="4">EX25</strain>
    </source>
</reference>
<evidence type="ECO:0000313" key="4">
    <source>
        <dbReference type="Proteomes" id="UP000242664"/>
    </source>
</evidence>
<sequence>MKLNKKHKTILNKFWKNRNNKQRSFILVVLLPTFISLVYYTFIASGQYVVEARFSVKGNEMQQIDLLSGIAGIPSQGGSSTDSYIVQDYIHSLDMVREVNKRVSLQQVFNHPDADWMSSLGKQPTQVEMLAYWNKFVTASYDPTTTIITLKVRAFSPQDAKNLSKAVLYQSEILVNNLSEQARKDDLLFAEEEVKRAEKRVANVRALMNEFRTQAQDLDPKQTASSKMMLIGELEAQLAKTQAELSALTSYMDPKAPSVINLTRKANALTQQIQNEKNSIAGDTDTQPALSGVFADYEPLVVERTFAEKAYTSSLASLEAARVETSRKHRYLATFVEPTLPDEASEPQRLRSIITVFLASLVSWAIGLLGLGIIREHIGWV</sequence>
<gene>
    <name evidence="3" type="ORF">VEx25_0165</name>
</gene>
<dbReference type="EMBL" id="DS267825">
    <property type="protein sequence ID" value="EDN56864.1"/>
    <property type="molecule type" value="Genomic_DNA"/>
</dbReference>
<proteinExistence type="predicted"/>
<evidence type="ECO:0000256" key="1">
    <source>
        <dbReference type="SAM" id="Coils"/>
    </source>
</evidence>
<evidence type="ECO:0000256" key="2">
    <source>
        <dbReference type="SAM" id="Phobius"/>
    </source>
</evidence>
<dbReference type="PANTHER" id="PTHR32309:SF13">
    <property type="entry name" value="FERRIC ENTEROBACTIN TRANSPORT PROTEIN FEPE"/>
    <property type="match status" value="1"/>
</dbReference>
<keyword evidence="2" id="KW-0812">Transmembrane</keyword>